<feature type="domain" description="U-box" evidence="33">
    <location>
        <begin position="245"/>
        <end position="320"/>
    </location>
</feature>
<dbReference type="PROSITE" id="PS00191">
    <property type="entry name" value="CYTOCHROME_B5_1"/>
    <property type="match status" value="1"/>
</dbReference>
<comment type="cofactor">
    <cofactor evidence="2">
        <name>heme b</name>
        <dbReference type="ChEBI" id="CHEBI:60344"/>
    </cofactor>
</comment>
<keyword evidence="10" id="KW-0349">Heme</keyword>
<dbReference type="GO" id="GO:0071006">
    <property type="term" value="C:U2-type catalytic step 1 spliceosome"/>
    <property type="evidence" value="ECO:0007669"/>
    <property type="project" value="TreeGrafter"/>
</dbReference>
<evidence type="ECO:0000256" key="2">
    <source>
        <dbReference type="ARBA" id="ARBA00001970"/>
    </source>
</evidence>
<accession>A0A4T0NQ54</accession>
<keyword evidence="18 30" id="KW-0227">DNA damage</keyword>
<evidence type="ECO:0000256" key="23">
    <source>
        <dbReference type="ARBA" id="ARBA00023187"/>
    </source>
</evidence>
<keyword evidence="19 30" id="KW-0833">Ubl conjugation pathway</keyword>
<evidence type="ECO:0000256" key="4">
    <source>
        <dbReference type="ARBA" id="ARBA00004569"/>
    </source>
</evidence>
<comment type="pathway">
    <text evidence="5 30">Protein modification; protein ubiquitination.</text>
</comment>
<dbReference type="UniPathway" id="UPA00143"/>
<dbReference type="SUPFAM" id="SSF55856">
    <property type="entry name" value="Cytochrome b5-like heme/steroid binding domain"/>
    <property type="match status" value="1"/>
</dbReference>
<evidence type="ECO:0000259" key="31">
    <source>
        <dbReference type="PROSITE" id="PS50255"/>
    </source>
</evidence>
<dbReference type="InterPro" id="IPR000262">
    <property type="entry name" value="FMN-dep_DH"/>
</dbReference>
<dbReference type="InterPro" id="IPR008259">
    <property type="entry name" value="FMN_hydac_DH_AS"/>
</dbReference>
<dbReference type="GO" id="GO:0000398">
    <property type="term" value="P:mRNA splicing, via spliceosome"/>
    <property type="evidence" value="ECO:0007669"/>
    <property type="project" value="InterPro"/>
</dbReference>
<dbReference type="SUPFAM" id="SSF51395">
    <property type="entry name" value="FMN-linked oxidoreductases"/>
    <property type="match status" value="1"/>
</dbReference>
<dbReference type="Gene3D" id="3.30.40.10">
    <property type="entry name" value="Zinc/RING finger domain, C3HC4 (zinc finger)"/>
    <property type="match status" value="1"/>
</dbReference>
<keyword evidence="22" id="KW-0496">Mitochondrion</keyword>
<dbReference type="Gene3D" id="3.30.1120.90">
    <property type="entry name" value="Nucleosome assembly protein"/>
    <property type="match status" value="1"/>
</dbReference>
<dbReference type="Pfam" id="PF08606">
    <property type="entry name" value="Prp19"/>
    <property type="match status" value="1"/>
</dbReference>
<evidence type="ECO:0000256" key="20">
    <source>
        <dbReference type="ARBA" id="ARBA00023002"/>
    </source>
</evidence>
<evidence type="ECO:0000256" key="21">
    <source>
        <dbReference type="ARBA" id="ARBA00023004"/>
    </source>
</evidence>
<evidence type="ECO:0000256" key="1">
    <source>
        <dbReference type="ARBA" id="ARBA00001917"/>
    </source>
</evidence>
<comment type="cofactor">
    <cofactor evidence="1">
        <name>FMN</name>
        <dbReference type="ChEBI" id="CHEBI:58210"/>
    </cofactor>
</comment>
<evidence type="ECO:0000256" key="12">
    <source>
        <dbReference type="ARBA" id="ARBA00022643"/>
    </source>
</evidence>
<evidence type="ECO:0000256" key="28">
    <source>
        <dbReference type="ARBA" id="ARBA00061589"/>
    </source>
</evidence>
<feature type="domain" description="Cytochrome b5 heme-binding" evidence="31">
    <location>
        <begin position="755"/>
        <end position="812"/>
    </location>
</feature>
<dbReference type="EMBL" id="SPRH01000030">
    <property type="protein sequence ID" value="TIB99459.1"/>
    <property type="molecule type" value="Genomic_DNA"/>
</dbReference>
<name>A0A4T0NQ54_9BASI</name>
<evidence type="ECO:0000256" key="27">
    <source>
        <dbReference type="ARBA" id="ARBA00061137"/>
    </source>
</evidence>
<keyword evidence="13 30" id="KW-0507">mRNA processing</keyword>
<dbReference type="GO" id="GO:0004460">
    <property type="term" value="F:L-lactate dehydrogenase (cytochrome) activity"/>
    <property type="evidence" value="ECO:0007669"/>
    <property type="project" value="UniProtKB-EC"/>
</dbReference>
<comment type="caution">
    <text evidence="34">The sequence shown here is derived from an EMBL/GenBank/DDBJ whole genome shotgun (WGS) entry which is preliminary data.</text>
</comment>
<keyword evidence="24 30" id="KW-0234">DNA repair</keyword>
<dbReference type="EC" id="2.3.2.27" evidence="30"/>
<dbReference type="CDD" id="cd16656">
    <property type="entry name" value="RING-Ubox_PRP19"/>
    <property type="match status" value="1"/>
</dbReference>
<dbReference type="PROSITE" id="PS50082">
    <property type="entry name" value="WD_REPEATS_2"/>
    <property type="match status" value="2"/>
</dbReference>
<dbReference type="GO" id="GO:0061630">
    <property type="term" value="F:ubiquitin protein ligase activity"/>
    <property type="evidence" value="ECO:0007669"/>
    <property type="project" value="UniProtKB-UniRule"/>
</dbReference>
<evidence type="ECO:0000256" key="30">
    <source>
        <dbReference type="RuleBase" id="RU367101"/>
    </source>
</evidence>
<keyword evidence="9 29" id="KW-0853">WD repeat</keyword>
<gene>
    <name evidence="34" type="ORF">E3Q17_02589</name>
</gene>
<feature type="domain" description="FMN hydroxy acid dehydrogenase" evidence="32">
    <location>
        <begin position="838"/>
        <end position="1182"/>
    </location>
</feature>
<comment type="subunit">
    <text evidence="8 30">Homotetramer.</text>
</comment>
<evidence type="ECO:0000259" key="33">
    <source>
        <dbReference type="PROSITE" id="PS51698"/>
    </source>
</evidence>
<evidence type="ECO:0000256" key="17">
    <source>
        <dbReference type="ARBA" id="ARBA00022737"/>
    </source>
</evidence>
<dbReference type="SUPFAM" id="SSF50978">
    <property type="entry name" value="WD40 repeat-like"/>
    <property type="match status" value="1"/>
</dbReference>
<comment type="catalytic activity">
    <reaction evidence="30">
        <text>S-ubiquitinyl-[E2 ubiquitin-conjugating enzyme]-L-cysteine + [acceptor protein]-L-lysine = [E2 ubiquitin-conjugating enzyme]-L-cysteine + N(6)-ubiquitinyl-[acceptor protein]-L-lysine.</text>
        <dbReference type="EC" id="2.3.2.27"/>
    </reaction>
</comment>
<dbReference type="GO" id="GO:0020037">
    <property type="term" value="F:heme binding"/>
    <property type="evidence" value="ECO:0007669"/>
    <property type="project" value="InterPro"/>
</dbReference>
<comment type="similarity">
    <text evidence="6 30">Belongs to the WD repeat PRP19 family.</text>
</comment>
<dbReference type="InterPro" id="IPR018506">
    <property type="entry name" value="Cyt_B5_heme-BS"/>
</dbReference>
<dbReference type="Pfam" id="PF00956">
    <property type="entry name" value="NAP"/>
    <property type="match status" value="1"/>
</dbReference>
<evidence type="ECO:0000256" key="11">
    <source>
        <dbReference type="ARBA" id="ARBA00022630"/>
    </source>
</evidence>
<dbReference type="PANTHER" id="PTHR43995:SF1">
    <property type="entry name" value="PRE-MRNA-PROCESSING FACTOR 19"/>
    <property type="match status" value="1"/>
</dbReference>
<dbReference type="SUPFAM" id="SSF143113">
    <property type="entry name" value="NAP-like"/>
    <property type="match status" value="1"/>
</dbReference>
<dbReference type="Gene3D" id="2.130.10.10">
    <property type="entry name" value="YVTN repeat-like/Quinoprotein amine dehydrogenase"/>
    <property type="match status" value="1"/>
</dbReference>
<dbReference type="InterPro" id="IPR013915">
    <property type="entry name" value="Prp19_cc"/>
</dbReference>
<organism evidence="34 35">
    <name type="scientific">Wallemia mellicola</name>
    <dbReference type="NCBI Taxonomy" id="1708541"/>
    <lineage>
        <taxon>Eukaryota</taxon>
        <taxon>Fungi</taxon>
        <taxon>Dikarya</taxon>
        <taxon>Basidiomycota</taxon>
        <taxon>Wallemiomycotina</taxon>
        <taxon>Wallemiomycetes</taxon>
        <taxon>Wallemiales</taxon>
        <taxon>Wallemiaceae</taxon>
        <taxon>Wallemia</taxon>
    </lineage>
</organism>
<dbReference type="CDD" id="cd02922">
    <property type="entry name" value="FCB2_FMN"/>
    <property type="match status" value="1"/>
</dbReference>
<evidence type="ECO:0000256" key="25">
    <source>
        <dbReference type="ARBA" id="ARBA00023242"/>
    </source>
</evidence>
<dbReference type="PROSITE" id="PS51349">
    <property type="entry name" value="FMN_HYDROXY_ACID_DH_2"/>
    <property type="match status" value="1"/>
</dbReference>
<feature type="repeat" description="WD" evidence="29">
    <location>
        <begin position="460"/>
        <end position="501"/>
    </location>
</feature>
<dbReference type="InterPro" id="IPR015943">
    <property type="entry name" value="WD40/YVTN_repeat-like_dom_sf"/>
</dbReference>
<dbReference type="InterPro" id="IPR002164">
    <property type="entry name" value="NAP_family"/>
</dbReference>
<keyword evidence="11" id="KW-0285">Flavoprotein</keyword>
<feature type="non-terminal residue" evidence="34">
    <location>
        <position position="1"/>
    </location>
</feature>
<evidence type="ECO:0000256" key="26">
    <source>
        <dbReference type="ARBA" id="ARBA00052399"/>
    </source>
</evidence>
<dbReference type="InterPro" id="IPR001199">
    <property type="entry name" value="Cyt_B5-like_heme/steroid-bd"/>
</dbReference>
<comment type="similarity">
    <text evidence="28">In the N-terminal section; belongs to the cytochrome b5 family.</text>
</comment>
<evidence type="ECO:0000256" key="5">
    <source>
        <dbReference type="ARBA" id="ARBA00004906"/>
    </source>
</evidence>
<evidence type="ECO:0000256" key="15">
    <source>
        <dbReference type="ARBA" id="ARBA00022723"/>
    </source>
</evidence>
<keyword evidence="25 30" id="KW-0539">Nucleus</keyword>
<dbReference type="GO" id="GO:0046872">
    <property type="term" value="F:metal ion binding"/>
    <property type="evidence" value="ECO:0007669"/>
    <property type="project" value="UniProtKB-KW"/>
</dbReference>
<dbReference type="GO" id="GO:0006281">
    <property type="term" value="P:DNA repair"/>
    <property type="evidence" value="ECO:0007669"/>
    <property type="project" value="UniProtKB-KW"/>
</dbReference>
<dbReference type="InterPro" id="IPR013785">
    <property type="entry name" value="Aldolase_TIM"/>
</dbReference>
<dbReference type="FunFam" id="3.30.40.10:FF:000027">
    <property type="entry name" value="Pre-mRNA-processing factor 19, putative"/>
    <property type="match status" value="1"/>
</dbReference>
<keyword evidence="20" id="KW-0560">Oxidoreductase</keyword>
<dbReference type="SMART" id="SM00320">
    <property type="entry name" value="WD40"/>
    <property type="match status" value="7"/>
</dbReference>
<evidence type="ECO:0000256" key="29">
    <source>
        <dbReference type="PROSITE-ProRule" id="PRU00221"/>
    </source>
</evidence>
<evidence type="ECO:0000313" key="34">
    <source>
        <dbReference type="EMBL" id="TIB99459.1"/>
    </source>
</evidence>
<keyword evidence="23 30" id="KW-0508">mRNA splicing</keyword>
<comment type="subcellular location">
    <subcellularLocation>
        <location evidence="4">Mitochondrion intermembrane space</location>
    </subcellularLocation>
    <subcellularLocation>
        <location evidence="3 30">Nucleus</location>
    </subcellularLocation>
</comment>
<dbReference type="PANTHER" id="PTHR43995">
    <property type="entry name" value="PRE-MRNA-PROCESSING FACTOR 19"/>
    <property type="match status" value="1"/>
</dbReference>
<dbReference type="Pfam" id="PF01070">
    <property type="entry name" value="FMN_dh"/>
    <property type="match status" value="1"/>
</dbReference>
<evidence type="ECO:0000256" key="6">
    <source>
        <dbReference type="ARBA" id="ARBA00006388"/>
    </source>
</evidence>
<dbReference type="PROSITE" id="PS51698">
    <property type="entry name" value="U_BOX"/>
    <property type="match status" value="1"/>
</dbReference>
<dbReference type="InterPro" id="IPR037458">
    <property type="entry name" value="L-MDH/L-LDH_FMN-bd"/>
</dbReference>
<dbReference type="InterPro" id="IPR013083">
    <property type="entry name" value="Znf_RING/FYVE/PHD"/>
</dbReference>
<evidence type="ECO:0000256" key="8">
    <source>
        <dbReference type="ARBA" id="ARBA00011881"/>
    </source>
</evidence>
<keyword evidence="14 30" id="KW-0808">Transferase</keyword>
<evidence type="ECO:0000256" key="22">
    <source>
        <dbReference type="ARBA" id="ARBA00023128"/>
    </source>
</evidence>
<comment type="similarity">
    <text evidence="7">Belongs to the nucleosome assembly protein (NAP) family.</text>
</comment>
<dbReference type="Pfam" id="PF00173">
    <property type="entry name" value="Cyt-b5"/>
    <property type="match status" value="1"/>
</dbReference>
<dbReference type="InterPro" id="IPR055340">
    <property type="entry name" value="RING-Ubox_PRP19"/>
</dbReference>
<comment type="catalytic activity">
    <reaction evidence="26">
        <text>(S)-lactate + 2 Fe(III)-[cytochrome c] = 2 Fe(II)-[cytochrome c] + pyruvate + 2 H(+)</text>
        <dbReference type="Rhea" id="RHEA:19909"/>
        <dbReference type="Rhea" id="RHEA-COMP:10350"/>
        <dbReference type="Rhea" id="RHEA-COMP:14399"/>
        <dbReference type="ChEBI" id="CHEBI:15361"/>
        <dbReference type="ChEBI" id="CHEBI:15378"/>
        <dbReference type="ChEBI" id="CHEBI:16651"/>
        <dbReference type="ChEBI" id="CHEBI:29033"/>
        <dbReference type="ChEBI" id="CHEBI:29034"/>
        <dbReference type="EC" id="1.1.2.3"/>
    </reaction>
    <physiologicalReaction direction="left-to-right" evidence="26">
        <dbReference type="Rhea" id="RHEA:19910"/>
    </physiologicalReaction>
</comment>
<keyword evidence="12" id="KW-0288">FMN</keyword>
<evidence type="ECO:0000256" key="7">
    <source>
        <dbReference type="ARBA" id="ARBA00009947"/>
    </source>
</evidence>
<dbReference type="Pfam" id="PF00400">
    <property type="entry name" value="WD40"/>
    <property type="match status" value="3"/>
</dbReference>
<dbReference type="Gene3D" id="3.20.20.70">
    <property type="entry name" value="Aldolase class I"/>
    <property type="match status" value="1"/>
</dbReference>
<dbReference type="InterPro" id="IPR037231">
    <property type="entry name" value="NAP-like_sf"/>
</dbReference>
<dbReference type="InterPro" id="IPR036400">
    <property type="entry name" value="Cyt_B5-like_heme/steroid_sf"/>
</dbReference>
<dbReference type="SMART" id="SM01117">
    <property type="entry name" value="Cyt-b5"/>
    <property type="match status" value="1"/>
</dbReference>
<dbReference type="GO" id="GO:0070534">
    <property type="term" value="P:protein K63-linked ubiquitination"/>
    <property type="evidence" value="ECO:0007669"/>
    <property type="project" value="UniProtKB-UniRule"/>
</dbReference>
<evidence type="ECO:0000256" key="13">
    <source>
        <dbReference type="ARBA" id="ARBA00022664"/>
    </source>
</evidence>
<evidence type="ECO:0000256" key="14">
    <source>
        <dbReference type="ARBA" id="ARBA00022679"/>
    </source>
</evidence>
<evidence type="ECO:0000256" key="18">
    <source>
        <dbReference type="ARBA" id="ARBA00022763"/>
    </source>
</evidence>
<dbReference type="SMART" id="SM00504">
    <property type="entry name" value="Ubox"/>
    <property type="match status" value="1"/>
</dbReference>
<evidence type="ECO:0000313" key="35">
    <source>
        <dbReference type="Proteomes" id="UP000307169"/>
    </source>
</evidence>
<dbReference type="Gene3D" id="3.10.120.10">
    <property type="entry name" value="Cytochrome b5-like heme/steroid binding domain"/>
    <property type="match status" value="1"/>
</dbReference>
<dbReference type="InterPro" id="IPR003613">
    <property type="entry name" value="Ubox_domain"/>
</dbReference>
<reference evidence="34 35" key="1">
    <citation type="submission" date="2019-03" db="EMBL/GenBank/DDBJ databases">
        <title>Sequencing 25 genomes of Wallemia mellicola.</title>
        <authorList>
            <person name="Gostincar C."/>
        </authorList>
    </citation>
    <scope>NUCLEOTIDE SEQUENCE [LARGE SCALE GENOMIC DNA]</scope>
    <source>
        <strain evidence="34 35">EXF-1262</strain>
    </source>
</reference>
<dbReference type="AlphaFoldDB" id="A0A4T0NQ54"/>
<keyword evidence="21" id="KW-0408">Iron</keyword>
<keyword evidence="17" id="KW-0677">Repeat</keyword>
<dbReference type="InterPro" id="IPR038959">
    <property type="entry name" value="Prp19"/>
</dbReference>
<dbReference type="InterPro" id="IPR036322">
    <property type="entry name" value="WD40_repeat_dom_sf"/>
</dbReference>
<dbReference type="GO" id="GO:0006334">
    <property type="term" value="P:nucleosome assembly"/>
    <property type="evidence" value="ECO:0007669"/>
    <property type="project" value="InterPro"/>
</dbReference>
<feature type="repeat" description="WD" evidence="29">
    <location>
        <begin position="605"/>
        <end position="637"/>
    </location>
</feature>
<dbReference type="GO" id="GO:0000974">
    <property type="term" value="C:Prp19 complex"/>
    <property type="evidence" value="ECO:0007669"/>
    <property type="project" value="UniProtKB-UniRule"/>
</dbReference>
<dbReference type="Proteomes" id="UP000307169">
    <property type="component" value="Unassembled WGS sequence"/>
</dbReference>
<comment type="function">
    <text evidence="30">Ubiquitin-protein ligase which is mainly involved pre-mRNA splicing and DNA repair. Required for pre-mRNA splicing as component of the spliceosome.</text>
</comment>
<dbReference type="PROSITE" id="PS50255">
    <property type="entry name" value="CYTOCHROME_B5_2"/>
    <property type="match status" value="1"/>
</dbReference>
<dbReference type="FunFam" id="3.20.20.70:FF:000062">
    <property type="entry name" value="Cytochrome b2, mitochondrial, putative"/>
    <property type="match status" value="1"/>
</dbReference>
<evidence type="ECO:0000256" key="24">
    <source>
        <dbReference type="ARBA" id="ARBA00023204"/>
    </source>
</evidence>
<comment type="similarity">
    <text evidence="27">In the C-terminal section; belongs to the FMN-dependent alpha-hydroxy acid dehydrogenase family.</text>
</comment>
<evidence type="ECO:0000259" key="32">
    <source>
        <dbReference type="PROSITE" id="PS51349"/>
    </source>
</evidence>
<evidence type="ECO:0000256" key="16">
    <source>
        <dbReference type="ARBA" id="ARBA00022728"/>
    </source>
</evidence>
<dbReference type="PROSITE" id="PS00557">
    <property type="entry name" value="FMN_HYDROXY_ACID_DH_1"/>
    <property type="match status" value="1"/>
</dbReference>
<evidence type="ECO:0000256" key="10">
    <source>
        <dbReference type="ARBA" id="ARBA00022617"/>
    </source>
</evidence>
<sequence>EVQLEDAQVETLVSLKKESEVSAWKAQNEHHKIFKPYFEKRDEELKAIPQFWPIVFRNHSFLSVSTAAPGDADALKALESISVQRNEKDSREFSITFNFAENEFFSNKSFTKAYSVVGDKKDTPTADDIINFDPERDLTTTKVEIDWKSEEKNLVKKHPRTLDPDNEDVDAAGDPGSFFNFIAEEKDVLDIGPIIAEEVYPNAIDVFMGLEDGVMEDSDEEEDDEEDPNAEIDLEVGTRKEEATVRSPTMFCAISGEPPQEAVVSVKSGHLFEKRLIEKYINENGKDPISGEQLAVDDLVSVKSEPKNVAPRPPSLTSVPTLLSTLQSEWDSLVLETHSLREQYVNGRKDLAHALYQVDAAHRVIARLMVERDQAREALSNIQAGLGVAPAAEAAPANGGDVEMQEEEAASGLPADVVSNIDSVAAVLTAERKKRKVPEGAASKDTVKAFNAKDNLASFHSASPAGVNATALSNDNNLLITGGNDKHVQIYDRQEQKTIATLKGHTKKINALEWREKEGLKTLVVSAGDKRVRVYSKEEKGWKMTGEFKNRTGGEVTGMKVHPTKNYAISVGTNQTWSLHNLDTLETLLDVSPPDGESGDFEYQSVDIHPDGVIFATGTQSGICRIWDLKTSKIAANFESPNSHGPIVSLSFSENGYYLAAAFAGSSTIEIFDLRKLKSIHTIQLEEGVSSATTVRFDPSAQFLAIAGSDVRILANKTWEELVRFEDNASTVETLSWGLGGNELIASGLDRTIRALDGKVYDVTDFLPEHPGGSKIILKYGGKDATAEYDPIHPPDAISENLPPEKHLGRIDPMTVQDRIKETSQEEKESAARHAKKPPLGECLSLHDLEAVAKYVLTGKAWMYYSSGADDEITMRENHNVYHRIWFRPRILRDVANVRFDTSILGHKTSMPFYITATALGKLGDPVNGELNLTRSAAKNGIIQMIPTISSCSFDEMIDAALEDQVQFLQLYVNSNREVTEKFVKRAESRGVKGLFVTVDAPQLGRREKDMRMKFEDVGIARTISTLIDPSLQWSDLDWLSSITKMPIVLKGVQSWQDAVIAAESGCAGIVLSNHGGRQLDMAPSGLEILPEVVEALKARGLYNPSKFEIYIDGGVRRASDILKAVALGAKAVGIGRPFIYAYSAYGEDGSAVFLTSSVCMRLLGARSLEEVTPEMVNTANLNALAVPKGVFFYFIDLSHQSLTCYAIDNLFYSNYERLSGLNSKL</sequence>
<protein>
    <recommendedName>
        <fullName evidence="30">Pre-mRNA-processing factor 19</fullName>
        <ecNumber evidence="30">2.3.2.27</ecNumber>
    </recommendedName>
</protein>
<evidence type="ECO:0000256" key="3">
    <source>
        <dbReference type="ARBA" id="ARBA00004123"/>
    </source>
</evidence>
<dbReference type="GO" id="GO:0005758">
    <property type="term" value="C:mitochondrial intermembrane space"/>
    <property type="evidence" value="ECO:0007669"/>
    <property type="project" value="UniProtKB-SubCell"/>
</dbReference>
<evidence type="ECO:0000256" key="9">
    <source>
        <dbReference type="ARBA" id="ARBA00022574"/>
    </source>
</evidence>
<dbReference type="InterPro" id="IPR001680">
    <property type="entry name" value="WD40_rpt"/>
</dbReference>
<dbReference type="InterPro" id="IPR037396">
    <property type="entry name" value="FMN_HAD"/>
</dbReference>
<keyword evidence="15" id="KW-0479">Metal-binding</keyword>
<keyword evidence="16 30" id="KW-0747">Spliceosome</keyword>
<dbReference type="SUPFAM" id="SSF57850">
    <property type="entry name" value="RING/U-box"/>
    <property type="match status" value="1"/>
</dbReference>
<evidence type="ECO:0000256" key="19">
    <source>
        <dbReference type="ARBA" id="ARBA00022786"/>
    </source>
</evidence>
<proteinExistence type="inferred from homology"/>